<dbReference type="EMBL" id="CAUOFW020009502">
    <property type="protein sequence ID" value="CAK9186200.1"/>
    <property type="molecule type" value="Genomic_DNA"/>
</dbReference>
<feature type="region of interest" description="Disordered" evidence="1">
    <location>
        <begin position="1"/>
        <end position="20"/>
    </location>
</feature>
<feature type="compositionally biased region" description="Polar residues" evidence="1">
    <location>
        <begin position="158"/>
        <end position="175"/>
    </location>
</feature>
<evidence type="ECO:0000313" key="3">
    <source>
        <dbReference type="Proteomes" id="UP001642360"/>
    </source>
</evidence>
<accession>A0ABC8UYS0</accession>
<keyword evidence="3" id="KW-1185">Reference proteome</keyword>
<organism evidence="2 3">
    <name type="scientific">Ilex paraguariensis</name>
    <name type="common">yerba mate</name>
    <dbReference type="NCBI Taxonomy" id="185542"/>
    <lineage>
        <taxon>Eukaryota</taxon>
        <taxon>Viridiplantae</taxon>
        <taxon>Streptophyta</taxon>
        <taxon>Embryophyta</taxon>
        <taxon>Tracheophyta</taxon>
        <taxon>Spermatophyta</taxon>
        <taxon>Magnoliopsida</taxon>
        <taxon>eudicotyledons</taxon>
        <taxon>Gunneridae</taxon>
        <taxon>Pentapetalae</taxon>
        <taxon>asterids</taxon>
        <taxon>campanulids</taxon>
        <taxon>Aquifoliales</taxon>
        <taxon>Aquifoliaceae</taxon>
        <taxon>Ilex</taxon>
    </lineage>
</organism>
<dbReference type="AlphaFoldDB" id="A0ABC8UYS0"/>
<sequence>MVPKARRPSQRASKERLPKQWAPKVRHHELALIKKKGACWVLGEGGGACNAGIIEGWTWPCECASSVAGRWAWPGRRAGGVDGARHKHVALCTVEVSTLSEVGMTAVDAGHETLELGHSVMELGHRAMVEGMLGNANVLGGNDCRQVVDGMTRSGETSCSHVLQGSPSSGPNNASLYPHTKKHRGKVALDDDGSNVSTISSPLNIDANILRIVSTSNILLTVLCCRAEIDESACDDSSGDTAIYEEVLEARL</sequence>
<dbReference type="Proteomes" id="UP001642360">
    <property type="component" value="Unassembled WGS sequence"/>
</dbReference>
<reference evidence="2 3" key="1">
    <citation type="submission" date="2024-02" db="EMBL/GenBank/DDBJ databases">
        <authorList>
            <person name="Vignale AGUSTIN F."/>
            <person name="Sosa J E."/>
            <person name="Modenutti C."/>
        </authorList>
    </citation>
    <scope>NUCLEOTIDE SEQUENCE [LARGE SCALE GENOMIC DNA]</scope>
</reference>
<evidence type="ECO:0000256" key="1">
    <source>
        <dbReference type="SAM" id="MobiDB-lite"/>
    </source>
</evidence>
<comment type="caution">
    <text evidence="2">The sequence shown here is derived from an EMBL/GenBank/DDBJ whole genome shotgun (WGS) entry which is preliminary data.</text>
</comment>
<protein>
    <submittedName>
        <fullName evidence="2">Uncharacterized protein</fullName>
    </submittedName>
</protein>
<feature type="region of interest" description="Disordered" evidence="1">
    <location>
        <begin position="158"/>
        <end position="179"/>
    </location>
</feature>
<gene>
    <name evidence="2" type="ORF">ILEXP_LOCUS56678</name>
</gene>
<name>A0ABC8UYS0_9AQUA</name>
<evidence type="ECO:0000313" key="2">
    <source>
        <dbReference type="EMBL" id="CAK9186200.1"/>
    </source>
</evidence>
<feature type="non-terminal residue" evidence="2">
    <location>
        <position position="252"/>
    </location>
</feature>
<proteinExistence type="predicted"/>